<comment type="subcellular location">
    <subcellularLocation>
        <location evidence="1">Nucleus</location>
        <location evidence="1">PML body</location>
    </subcellularLocation>
    <subcellularLocation>
        <location evidence="2">Nucleus</location>
        <location evidence="2">Nucleolus</location>
    </subcellularLocation>
</comment>
<dbReference type="Pfam" id="PF11977">
    <property type="entry name" value="RNase_Zc3h12a"/>
    <property type="match status" value="1"/>
</dbReference>
<dbReference type="Gene3D" id="3.40.50.11980">
    <property type="match status" value="1"/>
</dbReference>
<keyword evidence="3" id="KW-0399">Innate immunity</keyword>
<feature type="domain" description="N4BP1 second type I KH-domain" evidence="15">
    <location>
        <begin position="100"/>
        <end position="215"/>
    </location>
</feature>
<dbReference type="GO" id="GO:0004518">
    <property type="term" value="F:nuclease activity"/>
    <property type="evidence" value="ECO:0007669"/>
    <property type="project" value="UniProtKB-KW"/>
</dbReference>
<accession>A0A8C5R1S2</accession>
<keyword evidence="5" id="KW-0378">Hydrolase</keyword>
<organism evidence="18 19">
    <name type="scientific">Leptobrachium leishanense</name>
    <name type="common">Leishan spiny toad</name>
    <dbReference type="NCBI Taxonomy" id="445787"/>
    <lineage>
        <taxon>Eukaryota</taxon>
        <taxon>Metazoa</taxon>
        <taxon>Chordata</taxon>
        <taxon>Craniata</taxon>
        <taxon>Vertebrata</taxon>
        <taxon>Euteleostomi</taxon>
        <taxon>Amphibia</taxon>
        <taxon>Batrachia</taxon>
        <taxon>Anura</taxon>
        <taxon>Pelobatoidea</taxon>
        <taxon>Megophryidae</taxon>
        <taxon>Leptobrachium</taxon>
    </lineage>
</organism>
<dbReference type="InterPro" id="IPR056631">
    <property type="entry name" value="UBA_N4BP1"/>
</dbReference>
<dbReference type="Ensembl" id="ENSLLET00000048257.1">
    <property type="protein sequence ID" value="ENSLLEP00000046418.1"/>
    <property type="gene ID" value="ENSLLEG00000029427.1"/>
</dbReference>
<dbReference type="GO" id="GO:0032435">
    <property type="term" value="P:negative regulation of proteasomal ubiquitin-dependent protein catabolic process"/>
    <property type="evidence" value="ECO:0007669"/>
    <property type="project" value="TreeGrafter"/>
</dbReference>
<dbReference type="GO" id="GO:0005730">
    <property type="term" value="C:nucleolus"/>
    <property type="evidence" value="ECO:0007669"/>
    <property type="project" value="UniProtKB-SubCell"/>
</dbReference>
<comment type="function">
    <text evidence="11">Potent suppressor of cytokine production that acts as a regulator of innate immune signaling and inflammation. Acts as a key negative regulator of select cytokine and chemokine responses elicited by TRIF-independent Toll-like receptors (TLRs), thereby limiting inflammatory cytokine responses to minor insults. Has ribonuclease activity.</text>
</comment>
<comment type="similarity">
    <text evidence="9">Belongs to the N4BP1 family.</text>
</comment>
<dbReference type="PANTHER" id="PTHR12876">
    <property type="entry name" value="N4BP1-RELATED"/>
    <property type="match status" value="1"/>
</dbReference>
<evidence type="ECO:0000256" key="2">
    <source>
        <dbReference type="ARBA" id="ARBA00004604"/>
    </source>
</evidence>
<feature type="compositionally biased region" description="Basic and acidic residues" evidence="12">
    <location>
        <begin position="1"/>
        <end position="15"/>
    </location>
</feature>
<feature type="domain" description="N4BP1 C-terminal UBA" evidence="17">
    <location>
        <begin position="737"/>
        <end position="783"/>
    </location>
</feature>
<feature type="domain" description="RNase NYN" evidence="13">
    <location>
        <begin position="554"/>
        <end position="706"/>
    </location>
</feature>
<dbReference type="FunFam" id="3.40.50.11980:FF:000001">
    <property type="entry name" value="ZC3H12A isoform 1"/>
    <property type="match status" value="1"/>
</dbReference>
<sequence>MYERTQTEGRGRMEETPGPSTSRQLDEFTAPGDMKQLLERSRARVQYLFSVKLTILGCFEMFARSGAEDRGRPSRIWLQVQGESADVQKAKTFITGLCEPEIEVMESYPNEMHCVFVGSHGMFLNCLIKVTYANISVLETGVLSVRGGLEPVAMAESRIQQFVQLFKSNTLCPKDKETEVKSIFKNFVESRADKYTLDLLLLPSALKEELLGLTMDAPPVDEENIQCIENGLKTEPGIATPSEHEASRRQAGTPVTELTCQLDTVFSCVSETADSSTSHQVERQSVKRRCSENEDRCSKKPFSLEAIQADGLVAQVNDDIPVIDLISNTSDSEDSVILVEEAYVTKETEHKILVNFFKSMGYLEEVVEKVIRAFGPFEEPLKLLEEIEMETTKASSSRVDPVCSTSAGPPIPAVCGATTRAIGTPIPESTPKQALPVEQTLGNGVSSGDVILKPPPVSDNVDCDGVFTKRLEVERGTQSFDFVARGTSNLQHTCGEIFAMPGPSNMPPVNCAGRVLSLGRLKNKPPVTGNEVFLNIITTPYHLNLTSEPGREDLKHIIIDGSNVAMRHGLSQFFSCRGIALAVEYFWRNGHRKITAFVPQWRTKRSSNITEQHFLRQLEHLGIMSFTPSRMVLGTRIASHDDRFLLHLAERTGGVIVTNDNLREFVSVSVVWRQIIKERLLQYTFAGDLFMIPDDPMGRDGPNLDDFLRDRPDNRQKFVPGNPIKESVPPLPAAPAPRSVYENLELKRDLSKIFPDSEQKIKQILCAHPYMRDLNSLSALVLD</sequence>
<dbReference type="Pfam" id="PF23054">
    <property type="entry name" value="UBA_N4BP1_C"/>
    <property type="match status" value="1"/>
</dbReference>
<dbReference type="AlphaFoldDB" id="A0A8C5R1S2"/>
<dbReference type="SUPFAM" id="SSF54791">
    <property type="entry name" value="Eukaryotic type KH-domain (KH-domain type I)"/>
    <property type="match status" value="1"/>
</dbReference>
<evidence type="ECO:0000313" key="19">
    <source>
        <dbReference type="Proteomes" id="UP000694569"/>
    </source>
</evidence>
<evidence type="ECO:0000256" key="3">
    <source>
        <dbReference type="ARBA" id="ARBA00022588"/>
    </source>
</evidence>
<protein>
    <recommendedName>
        <fullName evidence="10">NEDD4-binding protein 1</fullName>
    </recommendedName>
</protein>
<dbReference type="GO" id="GO:0031397">
    <property type="term" value="P:negative regulation of protein ubiquitination"/>
    <property type="evidence" value="ECO:0007669"/>
    <property type="project" value="TreeGrafter"/>
</dbReference>
<evidence type="ECO:0000256" key="8">
    <source>
        <dbReference type="ARBA" id="ARBA00023242"/>
    </source>
</evidence>
<proteinExistence type="inferred from homology"/>
<evidence type="ECO:0000256" key="9">
    <source>
        <dbReference type="ARBA" id="ARBA00038274"/>
    </source>
</evidence>
<dbReference type="Pfam" id="PF23052">
    <property type="entry name" value="KH_N4BP1_2nd"/>
    <property type="match status" value="1"/>
</dbReference>
<keyword evidence="4" id="KW-0540">Nuclease</keyword>
<feature type="domain" description="N4BP1 UBA-like" evidence="16">
    <location>
        <begin position="349"/>
        <end position="391"/>
    </location>
</feature>
<evidence type="ECO:0000313" key="18">
    <source>
        <dbReference type="Ensembl" id="ENSLLEP00000046418.1"/>
    </source>
</evidence>
<reference evidence="18" key="2">
    <citation type="submission" date="2025-09" db="UniProtKB">
        <authorList>
            <consortium name="Ensembl"/>
        </authorList>
    </citation>
    <scope>IDENTIFICATION</scope>
</reference>
<reference evidence="18" key="1">
    <citation type="submission" date="2025-08" db="UniProtKB">
        <authorList>
            <consortium name="Ensembl"/>
        </authorList>
    </citation>
    <scope>IDENTIFICATION</scope>
</reference>
<dbReference type="InterPro" id="IPR056629">
    <property type="entry name" value="KH_N4BP1_1st"/>
</dbReference>
<evidence type="ECO:0000259" key="15">
    <source>
        <dbReference type="Pfam" id="PF23052"/>
    </source>
</evidence>
<keyword evidence="6" id="KW-0391">Immunity</keyword>
<evidence type="ECO:0000256" key="11">
    <source>
        <dbReference type="ARBA" id="ARBA00054635"/>
    </source>
</evidence>
<dbReference type="GO" id="GO:0045087">
    <property type="term" value="P:innate immune response"/>
    <property type="evidence" value="ECO:0007669"/>
    <property type="project" value="UniProtKB-KW"/>
</dbReference>
<feature type="domain" description="N4BP1 first type I KH-domain" evidence="14">
    <location>
        <begin position="26"/>
        <end position="99"/>
    </location>
</feature>
<evidence type="ECO:0000256" key="10">
    <source>
        <dbReference type="ARBA" id="ARBA00039336"/>
    </source>
</evidence>
<evidence type="ECO:0000256" key="6">
    <source>
        <dbReference type="ARBA" id="ARBA00022859"/>
    </source>
</evidence>
<evidence type="ECO:0000259" key="14">
    <source>
        <dbReference type="Pfam" id="PF23050"/>
    </source>
</evidence>
<dbReference type="CDD" id="cd09032">
    <property type="entry name" value="KH-I_N4BP1_like_rpt1"/>
    <property type="match status" value="1"/>
</dbReference>
<dbReference type="PANTHER" id="PTHR12876:SF26">
    <property type="entry name" value="NEDD4-BINDING PROTEIN 1"/>
    <property type="match status" value="1"/>
</dbReference>
<evidence type="ECO:0000259" key="13">
    <source>
        <dbReference type="Pfam" id="PF11977"/>
    </source>
</evidence>
<name>A0A8C5R1S2_9ANUR</name>
<feature type="region of interest" description="Disordered" evidence="12">
    <location>
        <begin position="1"/>
        <end position="30"/>
    </location>
</feature>
<evidence type="ECO:0000259" key="16">
    <source>
        <dbReference type="Pfam" id="PF23053"/>
    </source>
</evidence>
<dbReference type="Proteomes" id="UP000694569">
    <property type="component" value="Unplaced"/>
</dbReference>
<dbReference type="InterPro" id="IPR056630">
    <property type="entry name" value="KH_N4BP1_2nd"/>
</dbReference>
<dbReference type="GO" id="GO:0016787">
    <property type="term" value="F:hydrolase activity"/>
    <property type="evidence" value="ECO:0007669"/>
    <property type="project" value="UniProtKB-KW"/>
</dbReference>
<dbReference type="GO" id="GO:0003723">
    <property type="term" value="F:RNA binding"/>
    <property type="evidence" value="ECO:0007669"/>
    <property type="project" value="UniProtKB-KW"/>
</dbReference>
<evidence type="ECO:0000259" key="17">
    <source>
        <dbReference type="Pfam" id="PF23054"/>
    </source>
</evidence>
<keyword evidence="19" id="KW-1185">Reference proteome</keyword>
<evidence type="ECO:0000256" key="7">
    <source>
        <dbReference type="ARBA" id="ARBA00022884"/>
    </source>
</evidence>
<dbReference type="InterPro" id="IPR051101">
    <property type="entry name" value="ZC3H12/N4BP1_RNase_Reg"/>
</dbReference>
<dbReference type="InterPro" id="IPR021869">
    <property type="entry name" value="RNase_Zc3h12_NYN"/>
</dbReference>
<dbReference type="InterPro" id="IPR056578">
    <property type="entry name" value="UBA_N4BP1_C"/>
</dbReference>
<evidence type="ECO:0000256" key="1">
    <source>
        <dbReference type="ARBA" id="ARBA00004322"/>
    </source>
</evidence>
<evidence type="ECO:0000256" key="5">
    <source>
        <dbReference type="ARBA" id="ARBA00022801"/>
    </source>
</evidence>
<evidence type="ECO:0000256" key="4">
    <source>
        <dbReference type="ARBA" id="ARBA00022722"/>
    </source>
</evidence>
<dbReference type="GO" id="GO:0016605">
    <property type="term" value="C:PML body"/>
    <property type="evidence" value="ECO:0007669"/>
    <property type="project" value="UniProtKB-SubCell"/>
</dbReference>
<dbReference type="CDD" id="cd18728">
    <property type="entry name" value="PIN_N4BP1-like"/>
    <property type="match status" value="1"/>
</dbReference>
<evidence type="ECO:0000256" key="12">
    <source>
        <dbReference type="SAM" id="MobiDB-lite"/>
    </source>
</evidence>
<dbReference type="GeneTree" id="ENSGT00940000158682"/>
<dbReference type="Pfam" id="PF23050">
    <property type="entry name" value="KH_N4BP1_1st"/>
    <property type="match status" value="1"/>
</dbReference>
<keyword evidence="8" id="KW-0539">Nucleus</keyword>
<gene>
    <name evidence="18" type="primary">N4BP1</name>
</gene>
<dbReference type="InterPro" id="IPR036612">
    <property type="entry name" value="KH_dom_type_1_sf"/>
</dbReference>
<dbReference type="Pfam" id="PF23053">
    <property type="entry name" value="UBA_N4BP1"/>
    <property type="match status" value="1"/>
</dbReference>
<keyword evidence="7" id="KW-0694">RNA-binding</keyword>
<dbReference type="OrthoDB" id="392925at2759"/>